<dbReference type="RefSeq" id="WP_169207995.1">
    <property type="nucleotide sequence ID" value="NZ_CP059560.1"/>
</dbReference>
<gene>
    <name evidence="1" type="ORF">GPA26_19500</name>
</gene>
<dbReference type="PROSITE" id="PS51257">
    <property type="entry name" value="PROKAR_LIPOPROTEIN"/>
    <property type="match status" value="1"/>
</dbReference>
<evidence type="ECO:0000313" key="1">
    <source>
        <dbReference type="EMBL" id="NMF90660.1"/>
    </source>
</evidence>
<organism evidence="1 2">
    <name type="scientific">Aromatoleum petrolei</name>
    <dbReference type="NCBI Taxonomy" id="76116"/>
    <lineage>
        <taxon>Bacteria</taxon>
        <taxon>Pseudomonadati</taxon>
        <taxon>Pseudomonadota</taxon>
        <taxon>Betaproteobacteria</taxon>
        <taxon>Rhodocyclales</taxon>
        <taxon>Rhodocyclaceae</taxon>
        <taxon>Aromatoleum</taxon>
    </lineage>
</organism>
<accession>A0ABX1MWD5</accession>
<evidence type="ECO:0000313" key="2">
    <source>
        <dbReference type="Proteomes" id="UP000652074"/>
    </source>
</evidence>
<dbReference type="Proteomes" id="UP000652074">
    <property type="component" value="Unassembled WGS sequence"/>
</dbReference>
<comment type="caution">
    <text evidence="1">The sequence shown here is derived from an EMBL/GenBank/DDBJ whole genome shotgun (WGS) entry which is preliminary data.</text>
</comment>
<protein>
    <submittedName>
        <fullName evidence="1">DUF1615 family protein</fullName>
    </submittedName>
</protein>
<sequence>MPFHDHRMHHQMNTPHLSRLVPVLSITAFVLGGCAAVSEPPAVQAPAPVEMRTADVLPSTPPSQGGVPAAPPEGRFVQGFPPRVQEQDARRFVYALLPPGVTRERDEWAADIVAAVMALRLAPSAENFCASIAVIEQESSFQADPVVPGLSKIVWREIETRRKRYLIPKMALDAALSQPSRNGKTYRQRINALKTERQMSILYADIIGEVPGGKLLLSGYNPVRTGGPMQVSVAFAEEHAREKSYAGATNGKVREAVFTRRGGVYFGIAHLLDYPAPYRTPLYRFADFNAGHYASRNAAFQMALGKVAGLALVPDGDLLRYKDGRPSTVASATQRAALKISRRLRLNEVEIESALRQEKDESFGSTKLYQRVFSLADEAAGRPVPREALPQIRLKSPKITSKITTAWFADRVNTRYRSCVNRAAAVPDLQPAWSNGTRL</sequence>
<proteinExistence type="predicted"/>
<name>A0ABX1MWD5_9RHOO</name>
<reference evidence="1 2" key="1">
    <citation type="submission" date="2019-12" db="EMBL/GenBank/DDBJ databases">
        <title>Comparative genomics gives insights into the taxonomy of the Azoarcus-Aromatoleum group and reveals separate origins of nif in the plant-associated Azoarcus and non-plant-associated Aromatoleum sub-groups.</title>
        <authorList>
            <person name="Lafos M."/>
            <person name="Maluk M."/>
            <person name="Batista M."/>
            <person name="Junghare M."/>
            <person name="Carmona M."/>
            <person name="Faoro H."/>
            <person name="Cruz L.M."/>
            <person name="Battistoni F."/>
            <person name="De Souza E."/>
            <person name="Pedrosa F."/>
            <person name="Chen W.-M."/>
            <person name="Poole P.S."/>
            <person name="Dixon R.A."/>
            <person name="James E.K."/>
        </authorList>
    </citation>
    <scope>NUCLEOTIDE SEQUENCE [LARGE SCALE GENOMIC DNA]</scope>
    <source>
        <strain evidence="1 2">ToN1</strain>
    </source>
</reference>
<keyword evidence="2" id="KW-1185">Reference proteome</keyword>
<dbReference type="EMBL" id="WTVR01000048">
    <property type="protein sequence ID" value="NMF90660.1"/>
    <property type="molecule type" value="Genomic_DNA"/>
</dbReference>
<dbReference type="InterPro" id="IPR011673">
    <property type="entry name" value="DUF1615"/>
</dbReference>
<dbReference type="Pfam" id="PF07759">
    <property type="entry name" value="DUF1615"/>
    <property type="match status" value="1"/>
</dbReference>